<accession>A0AAP0CV82</accession>
<comment type="caution">
    <text evidence="4">The sequence shown here is derived from an EMBL/GenBank/DDBJ whole genome shotgun (WGS) entry which is preliminary data.</text>
</comment>
<dbReference type="EMBL" id="JBCNJP010000020">
    <property type="protein sequence ID" value="KAK9059889.1"/>
    <property type="molecule type" value="Genomic_DNA"/>
</dbReference>
<dbReference type="Proteomes" id="UP001408789">
    <property type="component" value="Unassembled WGS sequence"/>
</dbReference>
<dbReference type="PANTHER" id="PTHR42647:SF71">
    <property type="entry name" value="E3 UBIQUITIN-PROTEIN LIGASE BOI"/>
    <property type="match status" value="1"/>
</dbReference>
<proteinExistence type="predicted"/>
<evidence type="ECO:0000313" key="5">
    <source>
        <dbReference type="Proteomes" id="UP001408789"/>
    </source>
</evidence>
<keyword evidence="5" id="KW-1185">Reference proteome</keyword>
<dbReference type="PANTHER" id="PTHR42647">
    <property type="entry name" value="SBP (S-RIBONUCLEASE BINDING PROTEIN) FAMILY PROTEIN"/>
    <property type="match status" value="1"/>
</dbReference>
<keyword evidence="2" id="KW-0863">Zinc-finger</keyword>
<sequence>MAVQAHLSSDYYQNNTMGLSNVNQDWVLMSGSSVFGFGGENESLCFSYEGRQDQGVLDSQKVVKFGSDYHDAVSSSNSRGNGMIGLQDLFSEIEKQRLEMNYFLHFQNEKLKASINEETRKREMIIMQNYESKMKAIVNAKDEALNTANHRTKNLQTYLLMAEKEAKFWEKKAIETESMMTDLNRKLKQARARTHEDAESIICNGEDDDDRKERQEKMVCKMCHVRSTCVLVLPCRHLCCCRHCEGLLVFCPVCETLKNGSLEVFMGVN</sequence>
<dbReference type="GO" id="GO:0008270">
    <property type="term" value="F:zinc ion binding"/>
    <property type="evidence" value="ECO:0007669"/>
    <property type="project" value="UniProtKB-KW"/>
</dbReference>
<organism evidence="4 5">
    <name type="scientific">Deinandra increscens subsp. villosa</name>
    <dbReference type="NCBI Taxonomy" id="3103831"/>
    <lineage>
        <taxon>Eukaryota</taxon>
        <taxon>Viridiplantae</taxon>
        <taxon>Streptophyta</taxon>
        <taxon>Embryophyta</taxon>
        <taxon>Tracheophyta</taxon>
        <taxon>Spermatophyta</taxon>
        <taxon>Magnoliopsida</taxon>
        <taxon>eudicotyledons</taxon>
        <taxon>Gunneridae</taxon>
        <taxon>Pentapetalae</taxon>
        <taxon>asterids</taxon>
        <taxon>campanulids</taxon>
        <taxon>Asterales</taxon>
        <taxon>Asteraceae</taxon>
        <taxon>Asteroideae</taxon>
        <taxon>Heliantheae alliance</taxon>
        <taxon>Madieae</taxon>
        <taxon>Madiinae</taxon>
        <taxon>Deinandra</taxon>
    </lineage>
</organism>
<keyword evidence="1" id="KW-0479">Metal-binding</keyword>
<evidence type="ECO:0000256" key="1">
    <source>
        <dbReference type="ARBA" id="ARBA00022723"/>
    </source>
</evidence>
<dbReference type="AlphaFoldDB" id="A0AAP0CV82"/>
<name>A0AAP0CV82_9ASTR</name>
<dbReference type="Gene3D" id="1.10.533.10">
    <property type="entry name" value="Death Domain, Fas"/>
    <property type="match status" value="1"/>
</dbReference>
<reference evidence="4 5" key="1">
    <citation type="submission" date="2024-04" db="EMBL/GenBank/DDBJ databases">
        <title>The reference genome of an endangered Asteraceae, Deinandra increscens subsp. villosa, native to the Central Coast of California.</title>
        <authorList>
            <person name="Guilliams M."/>
            <person name="Hasenstab-Lehman K."/>
            <person name="Meyer R."/>
            <person name="Mcevoy S."/>
        </authorList>
    </citation>
    <scope>NUCLEOTIDE SEQUENCE [LARGE SCALE GENOMIC DNA]</scope>
    <source>
        <tissue evidence="4">Leaf</tissue>
    </source>
</reference>
<evidence type="ECO:0008006" key="6">
    <source>
        <dbReference type="Google" id="ProtNLM"/>
    </source>
</evidence>
<gene>
    <name evidence="4" type="ORF">SSX86_020593</name>
</gene>
<evidence type="ECO:0000256" key="3">
    <source>
        <dbReference type="ARBA" id="ARBA00022833"/>
    </source>
</evidence>
<evidence type="ECO:0000256" key="2">
    <source>
        <dbReference type="ARBA" id="ARBA00022771"/>
    </source>
</evidence>
<dbReference type="GO" id="GO:0004842">
    <property type="term" value="F:ubiquitin-protein transferase activity"/>
    <property type="evidence" value="ECO:0007669"/>
    <property type="project" value="TreeGrafter"/>
</dbReference>
<protein>
    <recommendedName>
        <fullName evidence="6">RING-type domain-containing protein</fullName>
    </recommendedName>
</protein>
<dbReference type="Gene3D" id="1.10.1170.10">
    <property type="entry name" value="Inhibitor Of Apoptosis Protein (2mihbC-IAP-1), Chain A"/>
    <property type="match status" value="1"/>
</dbReference>
<dbReference type="FunFam" id="3.30.40.10:FF:000239">
    <property type="entry name" value="probable BOI-related E3 ubiquitin-protein ligase 2"/>
    <property type="match status" value="1"/>
</dbReference>
<keyword evidence="3" id="KW-0862">Zinc</keyword>
<evidence type="ECO:0000313" key="4">
    <source>
        <dbReference type="EMBL" id="KAK9059889.1"/>
    </source>
</evidence>
<dbReference type="InterPro" id="IPR011029">
    <property type="entry name" value="DEATH-like_dom_sf"/>
</dbReference>